<reference evidence="1 2" key="1">
    <citation type="submission" date="2015-02" db="EMBL/GenBank/DDBJ databases">
        <title>Single-cell genomics of uncultivated deep-branching MTB reveals a conserved set of magnetosome genes.</title>
        <authorList>
            <person name="Kolinko S."/>
            <person name="Richter M."/>
            <person name="Glockner F.O."/>
            <person name="Brachmann A."/>
            <person name="Schuler D."/>
        </authorList>
    </citation>
    <scope>NUCLEOTIDE SEQUENCE [LARGE SCALE GENOMIC DNA]</scope>
    <source>
        <strain evidence="1">SKK-01</strain>
    </source>
</reference>
<organism evidence="1 2">
    <name type="scientific">Candidatus Omnitrophus magneticus</name>
    <dbReference type="NCBI Taxonomy" id="1609969"/>
    <lineage>
        <taxon>Bacteria</taxon>
        <taxon>Pseudomonadati</taxon>
        <taxon>Candidatus Omnitrophota</taxon>
        <taxon>Candidatus Omnitrophus</taxon>
    </lineage>
</organism>
<keyword evidence="2" id="KW-1185">Reference proteome</keyword>
<dbReference type="EMBL" id="JYNY01000401">
    <property type="protein sequence ID" value="KJJ84129.1"/>
    <property type="molecule type" value="Genomic_DNA"/>
</dbReference>
<sequence length="53" mass="5787">MDSGYFSSKNSGMTAFAEPSMDTGLLPSTCHSCAKQESIQVTKNFKKKILKLV</sequence>
<protein>
    <submittedName>
        <fullName evidence="1">Uncharacterized protein</fullName>
    </submittedName>
</protein>
<name>A0A0F0CQ37_9BACT</name>
<gene>
    <name evidence="1" type="ORF">OMAG_001986</name>
</gene>
<dbReference type="Proteomes" id="UP000033428">
    <property type="component" value="Unassembled WGS sequence"/>
</dbReference>
<accession>A0A0F0CQ37</accession>
<proteinExistence type="predicted"/>
<comment type="caution">
    <text evidence="1">The sequence shown here is derived from an EMBL/GenBank/DDBJ whole genome shotgun (WGS) entry which is preliminary data.</text>
</comment>
<evidence type="ECO:0000313" key="2">
    <source>
        <dbReference type="Proteomes" id="UP000033428"/>
    </source>
</evidence>
<dbReference type="AlphaFoldDB" id="A0A0F0CQ37"/>
<evidence type="ECO:0000313" key="1">
    <source>
        <dbReference type="EMBL" id="KJJ84129.1"/>
    </source>
</evidence>